<dbReference type="VEuPathDB" id="FungiDB:AeMF1_011478"/>
<comment type="caution">
    <text evidence="2">The sequence shown here is derived from an EMBL/GenBank/DDBJ whole genome shotgun (WGS) entry which is preliminary data.</text>
</comment>
<proteinExistence type="predicted"/>
<gene>
    <name evidence="2" type="ORF">Ae201684_000072</name>
</gene>
<organism evidence="2 3">
    <name type="scientific">Aphanomyces euteiches</name>
    <dbReference type="NCBI Taxonomy" id="100861"/>
    <lineage>
        <taxon>Eukaryota</taxon>
        <taxon>Sar</taxon>
        <taxon>Stramenopiles</taxon>
        <taxon>Oomycota</taxon>
        <taxon>Saprolegniomycetes</taxon>
        <taxon>Saprolegniales</taxon>
        <taxon>Verrucalvaceae</taxon>
        <taxon>Aphanomyces</taxon>
    </lineage>
</organism>
<feature type="region of interest" description="Disordered" evidence="1">
    <location>
        <begin position="195"/>
        <end position="231"/>
    </location>
</feature>
<dbReference type="AlphaFoldDB" id="A0A6G0XXZ7"/>
<evidence type="ECO:0000313" key="3">
    <source>
        <dbReference type="Proteomes" id="UP000481153"/>
    </source>
</evidence>
<reference evidence="2 3" key="1">
    <citation type="submission" date="2019-07" db="EMBL/GenBank/DDBJ databases">
        <title>Genomics analysis of Aphanomyces spp. identifies a new class of oomycete effector associated with host adaptation.</title>
        <authorList>
            <person name="Gaulin E."/>
        </authorList>
    </citation>
    <scope>NUCLEOTIDE SEQUENCE [LARGE SCALE GENOMIC DNA]</scope>
    <source>
        <strain evidence="2 3">ATCC 201684</strain>
    </source>
</reference>
<feature type="compositionally biased region" description="Polar residues" evidence="1">
    <location>
        <begin position="195"/>
        <end position="205"/>
    </location>
</feature>
<accession>A0A6G0XXZ7</accession>
<protein>
    <submittedName>
        <fullName evidence="2">Uncharacterized protein</fullName>
    </submittedName>
</protein>
<evidence type="ECO:0000256" key="1">
    <source>
        <dbReference type="SAM" id="MobiDB-lite"/>
    </source>
</evidence>
<dbReference type="Proteomes" id="UP000481153">
    <property type="component" value="Unassembled WGS sequence"/>
</dbReference>
<keyword evidence="3" id="KW-1185">Reference proteome</keyword>
<evidence type="ECO:0000313" key="2">
    <source>
        <dbReference type="EMBL" id="KAF0745619.1"/>
    </source>
</evidence>
<dbReference type="EMBL" id="VJMJ01000001">
    <property type="protein sequence ID" value="KAF0745619.1"/>
    <property type="molecule type" value="Genomic_DNA"/>
</dbReference>
<name>A0A6G0XXZ7_9STRA</name>
<sequence length="231" mass="26401">MFHAQSVKELFNLGADVKIVQRGYFYCAYKDAKAKHDATIKTTCRWRVPFTYDRVKRKYFIKSELYEASHNHVHGLTKEESPINREKQLQQSEIDQITSLAMQGESPIQVRQTMHEANPGREYTIDLIRRVIRSSSTPPSKVPSPIAARVETTDEARYVALHQHFNKLVARVIHDPSLYRLFTLNLIAFEQSLPTASEPPSTVQVASDEGSKRKSIDVRQGASSTKKSKRE</sequence>